<evidence type="ECO:0000256" key="2">
    <source>
        <dbReference type="SAM" id="Coils"/>
    </source>
</evidence>
<accession>A0AAU9EQ58</accession>
<dbReference type="Gene3D" id="3.30.70.1880">
    <property type="entry name" value="Protein of unknown function DUF881"/>
    <property type="match status" value="1"/>
</dbReference>
<dbReference type="RefSeq" id="WP_338535126.1">
    <property type="nucleotide sequence ID" value="NZ_AP028654.1"/>
</dbReference>
<evidence type="ECO:0000256" key="1">
    <source>
        <dbReference type="ARBA" id="ARBA00009108"/>
    </source>
</evidence>
<keyword evidence="2" id="KW-0175">Coiled coil</keyword>
<keyword evidence="3" id="KW-0812">Transmembrane</keyword>
<comment type="similarity">
    <text evidence="1">Belongs to the UPF0749 family.</text>
</comment>
<gene>
    <name evidence="4" type="ORF">HLPR_18270</name>
</gene>
<proteinExistence type="inferred from homology"/>
<keyword evidence="3" id="KW-0472">Membrane</keyword>
<organism evidence="4 5">
    <name type="scientific">Helicovermis profundi</name>
    <dbReference type="NCBI Taxonomy" id="3065157"/>
    <lineage>
        <taxon>Bacteria</taxon>
        <taxon>Bacillati</taxon>
        <taxon>Bacillota</taxon>
        <taxon>Clostridia</taxon>
        <taxon>Helicovermis</taxon>
    </lineage>
</organism>
<reference evidence="4 5" key="1">
    <citation type="submission" date="2023-08" db="EMBL/GenBank/DDBJ databases">
        <title>Helicovermis profunda gen. nov., sp. nov., a novel mesophilic, fermentative bacterium within the Bacillota from a deep-sea hydrothermal vent chimney.</title>
        <authorList>
            <person name="Miyazaki U."/>
            <person name="Mizutani D."/>
            <person name="Hashimoto Y."/>
            <person name="Tame A."/>
            <person name="Sawayama S."/>
            <person name="Miyazaki J."/>
            <person name="Takai K."/>
            <person name="Nakagawa S."/>
        </authorList>
    </citation>
    <scope>NUCLEOTIDE SEQUENCE [LARGE SCALE GENOMIC DNA]</scope>
    <source>
        <strain evidence="4 5">S502</strain>
    </source>
</reference>
<evidence type="ECO:0000313" key="4">
    <source>
        <dbReference type="EMBL" id="BEP29496.1"/>
    </source>
</evidence>
<dbReference type="PANTHER" id="PTHR37313:SF2">
    <property type="entry name" value="UPF0749 PROTEIN YLXX"/>
    <property type="match status" value="1"/>
</dbReference>
<dbReference type="PANTHER" id="PTHR37313">
    <property type="entry name" value="UPF0749 PROTEIN RV1825"/>
    <property type="match status" value="1"/>
</dbReference>
<evidence type="ECO:0000313" key="5">
    <source>
        <dbReference type="Proteomes" id="UP001321786"/>
    </source>
</evidence>
<dbReference type="InterPro" id="IPR010273">
    <property type="entry name" value="DUF881"/>
</dbReference>
<keyword evidence="5" id="KW-1185">Reference proteome</keyword>
<keyword evidence="3" id="KW-1133">Transmembrane helix</keyword>
<dbReference type="KEGG" id="hprf:HLPR_18270"/>
<name>A0AAU9EQ58_9FIRM</name>
<feature type="coiled-coil region" evidence="2">
    <location>
        <begin position="41"/>
        <end position="75"/>
    </location>
</feature>
<feature type="transmembrane region" description="Helical" evidence="3">
    <location>
        <begin position="6"/>
        <end position="27"/>
    </location>
</feature>
<sequence>MMKKDQIWIGIVCVILGIIIAFQFRIVQRNYFHGMSPHIKSTELINEVSQLRSQKSKLQSEFDELDKKLKSIEEAASSDNIMINKLRSDAQKYKSFSGLTDVSGEGIIITIDNPPKDLNYSDDINIVYDYELIINLVNELNSAGAEAIMINNQRLTSYSEIRAAGNSININTIPQSTPYIIKVIGNKDTLDGAINQRFGIVSTIRSRGYLVDTKKAEEVSIKKYTGITNFIYAKTKE</sequence>
<dbReference type="EMBL" id="AP028654">
    <property type="protein sequence ID" value="BEP29496.1"/>
    <property type="molecule type" value="Genomic_DNA"/>
</dbReference>
<dbReference type="Pfam" id="PF05949">
    <property type="entry name" value="DUF881"/>
    <property type="match status" value="1"/>
</dbReference>
<dbReference type="AlphaFoldDB" id="A0AAU9EQ58"/>
<protein>
    <submittedName>
        <fullName evidence="4">DUF881 domain-containing protein</fullName>
    </submittedName>
</protein>
<evidence type="ECO:0000256" key="3">
    <source>
        <dbReference type="SAM" id="Phobius"/>
    </source>
</evidence>
<dbReference type="Proteomes" id="UP001321786">
    <property type="component" value="Chromosome"/>
</dbReference>